<comment type="similarity">
    <text evidence="1">Belongs to the membrane fusion protein (MFP) (TC 8.A.1) family.</text>
</comment>
<dbReference type="NCBIfam" id="TIGR01730">
    <property type="entry name" value="RND_mfp"/>
    <property type="match status" value="1"/>
</dbReference>
<evidence type="ECO:0000313" key="8">
    <source>
        <dbReference type="Proteomes" id="UP000589716"/>
    </source>
</evidence>
<keyword evidence="2" id="KW-0175">Coiled coil</keyword>
<reference evidence="7 8" key="1">
    <citation type="submission" date="2020-07" db="EMBL/GenBank/DDBJ databases">
        <authorList>
            <person name="Maaloum M."/>
        </authorList>
    </citation>
    <scope>NUCLEOTIDE SEQUENCE [LARGE SCALE GENOMIC DNA]</scope>
    <source>
        <strain evidence="7 8">GCS-AN-3</strain>
    </source>
</reference>
<dbReference type="Gene3D" id="2.40.50.100">
    <property type="match status" value="2"/>
</dbReference>
<sequence>MAARPVGFGGAAHRGAAAAAWRLQAPQVDVVTLGTAPLVRTLQFSARVATTSRVSVGATLTGRVADVAVREGDAVRQGDVLLRLETDEAQAALAQAQANAQQAQARLAGLRGAGRTQAQAQLAQADATLRAAARELARTQQLVASGFISEARLDDARRAVAVARAQRDGAGAQAQAVGERGAELAQAEAQLQQARAAVQAAQARLAQTVVHAPTDGRVLLRKVEPGQIVQPGSALLSLALAGPTELVAQVDERFLDQLQPGQAASVVADAFPAQPFAAQLRSLAPAVDAQRGSVEVKLAPRQAPPDFLREDMTLSVEVRTGERPAALALPLTALRSPAPGAAPGAPDSVWVLGDGRVQARPVRLGLRTLEAAEVLDGLAEGTAVIVGSAPAPGQRARPRAIDWHPGTAHDFGTRSDAGATLTNAKGR</sequence>
<comment type="caution">
    <text evidence="7">The sequence shown here is derived from an EMBL/GenBank/DDBJ whole genome shotgun (WGS) entry which is preliminary data.</text>
</comment>
<evidence type="ECO:0000259" key="4">
    <source>
        <dbReference type="Pfam" id="PF25876"/>
    </source>
</evidence>
<feature type="domain" description="Multidrug resistance protein MdtA-like barrel-sandwich hybrid" evidence="5">
    <location>
        <begin position="53"/>
        <end position="234"/>
    </location>
</feature>
<gene>
    <name evidence="7" type="ORF">H0I39_12625</name>
</gene>
<dbReference type="PANTHER" id="PTHR30469">
    <property type="entry name" value="MULTIDRUG RESISTANCE PROTEIN MDTA"/>
    <property type="match status" value="1"/>
</dbReference>
<dbReference type="InterPro" id="IPR058792">
    <property type="entry name" value="Beta-barrel_RND_2"/>
</dbReference>
<dbReference type="SUPFAM" id="SSF111369">
    <property type="entry name" value="HlyD-like secretion proteins"/>
    <property type="match status" value="2"/>
</dbReference>
<dbReference type="GO" id="GO:0015562">
    <property type="term" value="F:efflux transmembrane transporter activity"/>
    <property type="evidence" value="ECO:0007669"/>
    <property type="project" value="TreeGrafter"/>
</dbReference>
<keyword evidence="8" id="KW-1185">Reference proteome</keyword>
<dbReference type="InterPro" id="IPR058625">
    <property type="entry name" value="MdtA-like_BSH"/>
</dbReference>
<dbReference type="Proteomes" id="UP000589716">
    <property type="component" value="Unassembled WGS sequence"/>
</dbReference>
<feature type="domain" description="Multidrug resistance protein MdtA-like alpha-helical hairpin" evidence="4">
    <location>
        <begin position="116"/>
        <end position="208"/>
    </location>
</feature>
<organism evidence="7 8">
    <name type="scientific">Ottowia beijingensis</name>
    <dbReference type="NCBI Taxonomy" id="1207057"/>
    <lineage>
        <taxon>Bacteria</taxon>
        <taxon>Pseudomonadati</taxon>
        <taxon>Pseudomonadota</taxon>
        <taxon>Betaproteobacteria</taxon>
        <taxon>Burkholderiales</taxon>
        <taxon>Comamonadaceae</taxon>
        <taxon>Ottowia</taxon>
    </lineage>
</organism>
<evidence type="ECO:0000259" key="5">
    <source>
        <dbReference type="Pfam" id="PF25917"/>
    </source>
</evidence>
<dbReference type="InterPro" id="IPR058624">
    <property type="entry name" value="MdtA-like_HH"/>
</dbReference>
<proteinExistence type="inferred from homology"/>
<protein>
    <submittedName>
        <fullName evidence="7">Efflux RND transporter periplasmic adaptor subunit</fullName>
    </submittedName>
</protein>
<name>A0A853IQ78_9BURK</name>
<feature type="coiled-coil region" evidence="2">
    <location>
        <begin position="84"/>
        <end position="142"/>
    </location>
</feature>
<dbReference type="Gene3D" id="2.40.30.170">
    <property type="match status" value="1"/>
</dbReference>
<evidence type="ECO:0000313" key="7">
    <source>
        <dbReference type="EMBL" id="NZA02392.1"/>
    </source>
</evidence>
<dbReference type="GO" id="GO:1990281">
    <property type="term" value="C:efflux pump complex"/>
    <property type="evidence" value="ECO:0007669"/>
    <property type="project" value="TreeGrafter"/>
</dbReference>
<accession>A0A853IQ78</accession>
<dbReference type="Pfam" id="PF25876">
    <property type="entry name" value="HH_MFP_RND"/>
    <property type="match status" value="1"/>
</dbReference>
<evidence type="ECO:0000256" key="2">
    <source>
        <dbReference type="SAM" id="Coils"/>
    </source>
</evidence>
<evidence type="ECO:0000256" key="3">
    <source>
        <dbReference type="SAM" id="MobiDB-lite"/>
    </source>
</evidence>
<dbReference type="AlphaFoldDB" id="A0A853IQ78"/>
<dbReference type="InterPro" id="IPR006143">
    <property type="entry name" value="RND_pump_MFP"/>
</dbReference>
<dbReference type="Gene3D" id="1.10.287.470">
    <property type="entry name" value="Helix hairpin bin"/>
    <property type="match status" value="3"/>
</dbReference>
<dbReference type="Gene3D" id="2.40.420.20">
    <property type="match status" value="1"/>
</dbReference>
<dbReference type="Pfam" id="PF25917">
    <property type="entry name" value="BSH_RND"/>
    <property type="match status" value="1"/>
</dbReference>
<dbReference type="Pfam" id="PF25954">
    <property type="entry name" value="Beta-barrel_RND_2"/>
    <property type="match status" value="1"/>
</dbReference>
<evidence type="ECO:0000259" key="6">
    <source>
        <dbReference type="Pfam" id="PF25954"/>
    </source>
</evidence>
<feature type="domain" description="CusB-like beta-barrel" evidence="6">
    <location>
        <begin position="246"/>
        <end position="299"/>
    </location>
</feature>
<feature type="region of interest" description="Disordered" evidence="3">
    <location>
        <begin position="406"/>
        <end position="427"/>
    </location>
</feature>
<evidence type="ECO:0000256" key="1">
    <source>
        <dbReference type="ARBA" id="ARBA00009477"/>
    </source>
</evidence>
<dbReference type="EMBL" id="JACCKX010000001">
    <property type="protein sequence ID" value="NZA02392.1"/>
    <property type="molecule type" value="Genomic_DNA"/>
</dbReference>